<evidence type="ECO:0000256" key="4">
    <source>
        <dbReference type="ARBA" id="ARBA00022723"/>
    </source>
</evidence>
<evidence type="ECO:0000256" key="2">
    <source>
        <dbReference type="ARBA" id="ARBA00012483"/>
    </source>
</evidence>
<evidence type="ECO:0000256" key="7">
    <source>
        <dbReference type="ARBA" id="ARBA00022833"/>
    </source>
</evidence>
<dbReference type="EC" id="2.3.2.27" evidence="2"/>
<dbReference type="SUPFAM" id="SSF57850">
    <property type="entry name" value="RING/U-box"/>
    <property type="match status" value="2"/>
</dbReference>
<gene>
    <name evidence="10" type="ORF">MKW98_029827</name>
</gene>
<dbReference type="Proteomes" id="UP001202328">
    <property type="component" value="Unassembled WGS sequence"/>
</dbReference>
<keyword evidence="7" id="KW-0862">Zinc</keyword>
<keyword evidence="3" id="KW-0808">Transferase</keyword>
<evidence type="ECO:0000256" key="1">
    <source>
        <dbReference type="ARBA" id="ARBA00000900"/>
    </source>
</evidence>
<proteinExistence type="predicted"/>
<comment type="caution">
    <text evidence="10">The sequence shown here is derived from an EMBL/GenBank/DDBJ whole genome shotgun (WGS) entry which is preliminary data.</text>
</comment>
<evidence type="ECO:0000256" key="5">
    <source>
        <dbReference type="ARBA" id="ARBA00022771"/>
    </source>
</evidence>
<dbReference type="Pfam" id="PF13639">
    <property type="entry name" value="zf-RING_2"/>
    <property type="match status" value="2"/>
</dbReference>
<dbReference type="EMBL" id="JAJJMB010000969">
    <property type="protein sequence ID" value="KAI3959790.1"/>
    <property type="molecule type" value="Genomic_DNA"/>
</dbReference>
<organism evidence="10 11">
    <name type="scientific">Papaver atlanticum</name>
    <dbReference type="NCBI Taxonomy" id="357466"/>
    <lineage>
        <taxon>Eukaryota</taxon>
        <taxon>Viridiplantae</taxon>
        <taxon>Streptophyta</taxon>
        <taxon>Embryophyta</taxon>
        <taxon>Tracheophyta</taxon>
        <taxon>Spermatophyta</taxon>
        <taxon>Magnoliopsida</taxon>
        <taxon>Ranunculales</taxon>
        <taxon>Papaveraceae</taxon>
        <taxon>Papaveroideae</taxon>
        <taxon>Papaver</taxon>
    </lineage>
</organism>
<keyword evidence="6" id="KW-0833">Ubl conjugation pathway</keyword>
<dbReference type="PANTHER" id="PTHR22937">
    <property type="entry name" value="E3 UBIQUITIN-PROTEIN LIGASE RNF165"/>
    <property type="match status" value="1"/>
</dbReference>
<dbReference type="GO" id="GO:0061630">
    <property type="term" value="F:ubiquitin protein ligase activity"/>
    <property type="evidence" value="ECO:0007669"/>
    <property type="project" value="UniProtKB-EC"/>
</dbReference>
<dbReference type="InterPro" id="IPR013083">
    <property type="entry name" value="Znf_RING/FYVE/PHD"/>
</dbReference>
<dbReference type="AlphaFoldDB" id="A0AAD4TL79"/>
<dbReference type="InterPro" id="IPR045191">
    <property type="entry name" value="MBR1/2-like"/>
</dbReference>
<accession>A0AAD4TL79</accession>
<evidence type="ECO:0000256" key="3">
    <source>
        <dbReference type="ARBA" id="ARBA00022679"/>
    </source>
</evidence>
<evidence type="ECO:0000256" key="8">
    <source>
        <dbReference type="PROSITE-ProRule" id="PRU00175"/>
    </source>
</evidence>
<protein>
    <recommendedName>
        <fullName evidence="2">RING-type E3 ubiquitin transferase</fullName>
        <ecNumber evidence="2">2.3.2.27</ecNumber>
    </recommendedName>
</protein>
<evidence type="ECO:0000313" key="11">
    <source>
        <dbReference type="Proteomes" id="UP001202328"/>
    </source>
</evidence>
<dbReference type="InterPro" id="IPR001841">
    <property type="entry name" value="Znf_RING"/>
</dbReference>
<feature type="domain" description="RING-type" evidence="9">
    <location>
        <begin position="151"/>
        <end position="192"/>
    </location>
</feature>
<dbReference type="Gene3D" id="3.30.40.10">
    <property type="entry name" value="Zinc/RING finger domain, C3HC4 (zinc finger)"/>
    <property type="match status" value="2"/>
</dbReference>
<reference evidence="10" key="1">
    <citation type="submission" date="2022-04" db="EMBL/GenBank/DDBJ databases">
        <title>A functionally conserved STORR gene fusion in Papaver species that diverged 16.8 million years ago.</title>
        <authorList>
            <person name="Catania T."/>
        </authorList>
    </citation>
    <scope>NUCLEOTIDE SEQUENCE</scope>
    <source>
        <strain evidence="10">S-188037</strain>
    </source>
</reference>
<comment type="catalytic activity">
    <reaction evidence="1">
        <text>S-ubiquitinyl-[E2 ubiquitin-conjugating enzyme]-L-cysteine + [acceptor protein]-L-lysine = [E2 ubiquitin-conjugating enzyme]-L-cysteine + N(6)-ubiquitinyl-[acceptor protein]-L-lysine.</text>
        <dbReference type="EC" id="2.3.2.27"/>
    </reaction>
</comment>
<dbReference type="PANTHER" id="PTHR22937:SF222">
    <property type="entry name" value="RING-TYPE E3 UBIQUITIN TRANSFERASE"/>
    <property type="match status" value="1"/>
</dbReference>
<dbReference type="PROSITE" id="PS50089">
    <property type="entry name" value="ZF_RING_2"/>
    <property type="match status" value="1"/>
</dbReference>
<keyword evidence="11" id="KW-1185">Reference proteome</keyword>
<evidence type="ECO:0000256" key="6">
    <source>
        <dbReference type="ARBA" id="ARBA00022786"/>
    </source>
</evidence>
<dbReference type="GO" id="GO:0008270">
    <property type="term" value="F:zinc ion binding"/>
    <property type="evidence" value="ECO:0007669"/>
    <property type="project" value="UniProtKB-KW"/>
</dbReference>
<sequence length="209" mass="24272">MSYEELRELDERISMVQRLSKEIISKQLQTRVHATSADSTEGKTTEICTVRQDGYENQDKIATLGCKHEHHEDCITQWLVQKNVFPICKRQALMMEESKGEEVNEYDYISELGERIGMVQRGVSKEIISRELKTRVHTTSANSMEKNTEICTICLDGYGNKDKIATLDCKHEYHEDCITQWLVRNNVCPICKRQGLTMEESKKEEEVYE</sequence>
<dbReference type="SMART" id="SM00184">
    <property type="entry name" value="RING"/>
    <property type="match status" value="2"/>
</dbReference>
<keyword evidence="5 8" id="KW-0863">Zinc-finger</keyword>
<name>A0AAD4TL79_9MAGN</name>
<evidence type="ECO:0000259" key="9">
    <source>
        <dbReference type="PROSITE" id="PS50089"/>
    </source>
</evidence>
<keyword evidence="4" id="KW-0479">Metal-binding</keyword>
<evidence type="ECO:0000313" key="10">
    <source>
        <dbReference type="EMBL" id="KAI3959790.1"/>
    </source>
</evidence>